<dbReference type="SUPFAM" id="SSF81606">
    <property type="entry name" value="PP2C-like"/>
    <property type="match status" value="1"/>
</dbReference>
<dbReference type="PANTHER" id="PTHR43156:SF2">
    <property type="entry name" value="STAGE II SPORULATION PROTEIN E"/>
    <property type="match status" value="1"/>
</dbReference>
<dbReference type="InterPro" id="IPR036457">
    <property type="entry name" value="PPM-type-like_dom_sf"/>
</dbReference>
<evidence type="ECO:0000256" key="2">
    <source>
        <dbReference type="SAM" id="MobiDB-lite"/>
    </source>
</evidence>
<comment type="caution">
    <text evidence="4">The sequence shown here is derived from an EMBL/GenBank/DDBJ whole genome shotgun (WGS) entry which is preliminary data.</text>
</comment>
<dbReference type="PANTHER" id="PTHR43156">
    <property type="entry name" value="STAGE II SPORULATION PROTEIN E-RELATED"/>
    <property type="match status" value="1"/>
</dbReference>
<dbReference type="InterPro" id="IPR052016">
    <property type="entry name" value="Bact_Sigma-Reg"/>
</dbReference>
<organism evidence="4 5">
    <name type="scientific">Amycolatopsis lurida NRRL 2430</name>
    <dbReference type="NCBI Taxonomy" id="1460371"/>
    <lineage>
        <taxon>Bacteria</taxon>
        <taxon>Bacillati</taxon>
        <taxon>Actinomycetota</taxon>
        <taxon>Actinomycetes</taxon>
        <taxon>Pseudonocardiales</taxon>
        <taxon>Pseudonocardiaceae</taxon>
        <taxon>Amycolatopsis</taxon>
    </lineage>
</organism>
<dbReference type="SMART" id="SM00331">
    <property type="entry name" value="PP2C_SIG"/>
    <property type="match status" value="1"/>
</dbReference>
<dbReference type="Pfam" id="PF07228">
    <property type="entry name" value="SpoIIE"/>
    <property type="match status" value="1"/>
</dbReference>
<dbReference type="Proteomes" id="UP000256220">
    <property type="component" value="Unassembled WGS sequence"/>
</dbReference>
<keyword evidence="1" id="KW-0378">Hydrolase</keyword>
<feature type="region of interest" description="Disordered" evidence="2">
    <location>
        <begin position="70"/>
        <end position="105"/>
    </location>
</feature>
<sequence>MHPHLARLRRRLRTACAEAGVPVEDRARLVMAATLLAEPAFATGAEVMLETSTTDGLLAVVVRLPHPVGHPRRNTLPLLPDAEDGTSLTWHLPTGTAEHPAPADEDQATDEETLALIARADALAQEQRELKHELAETNSGVLAMYIELEQRDERLRRAHSVIFRELEDALRPGPPPVPGLELAVHYSPTDQDSPTGGDLYDWFVLPGGQLHITLVDAVGHGVTSTRHALTVTHAIRTLALEGHPFRDLIARTAHTLATIEPDLMATVILARIDPATGELTLANGSHPAPVLATVDGEARLLPSPVVGRGIGFPDPGSPELRHDTLGPGDTLLLYTDGLVESRKDYLEGQDRLLDLVPAYAALPITELPRELAARMHDVVLHADDTVVLAVRRPLPGAGRGEESGRALLL</sequence>
<keyword evidence="4" id="KW-0396">Initiation factor</keyword>
<evidence type="ECO:0000313" key="4">
    <source>
        <dbReference type="EMBL" id="KFU80333.1"/>
    </source>
</evidence>
<name>A0A2P2FUE3_AMYLU</name>
<evidence type="ECO:0000256" key="1">
    <source>
        <dbReference type="ARBA" id="ARBA00022801"/>
    </source>
</evidence>
<dbReference type="AlphaFoldDB" id="A0A2P2FUE3"/>
<accession>A0A2P2FUE3</accession>
<dbReference type="GO" id="GO:0016791">
    <property type="term" value="F:phosphatase activity"/>
    <property type="evidence" value="ECO:0007669"/>
    <property type="project" value="TreeGrafter"/>
</dbReference>
<evidence type="ECO:0000259" key="3">
    <source>
        <dbReference type="SMART" id="SM00331"/>
    </source>
</evidence>
<dbReference type="RefSeq" id="WP_091599383.1">
    <property type="nucleotide sequence ID" value="NZ_JFBM01000012.1"/>
</dbReference>
<proteinExistence type="predicted"/>
<dbReference type="Gene3D" id="3.60.40.10">
    <property type="entry name" value="PPM-type phosphatase domain"/>
    <property type="match status" value="1"/>
</dbReference>
<gene>
    <name evidence="4" type="ORF">BB31_16040</name>
</gene>
<feature type="domain" description="PPM-type phosphatase" evidence="3">
    <location>
        <begin position="177"/>
        <end position="392"/>
    </location>
</feature>
<dbReference type="GO" id="GO:0003743">
    <property type="term" value="F:translation initiation factor activity"/>
    <property type="evidence" value="ECO:0007669"/>
    <property type="project" value="UniProtKB-KW"/>
</dbReference>
<dbReference type="EMBL" id="JFBM01000012">
    <property type="protein sequence ID" value="KFU80333.1"/>
    <property type="molecule type" value="Genomic_DNA"/>
</dbReference>
<keyword evidence="4" id="KW-0648">Protein biosynthesis</keyword>
<evidence type="ECO:0000313" key="5">
    <source>
        <dbReference type="Proteomes" id="UP000256220"/>
    </source>
</evidence>
<keyword evidence="5" id="KW-1185">Reference proteome</keyword>
<dbReference type="InterPro" id="IPR001932">
    <property type="entry name" value="PPM-type_phosphatase-like_dom"/>
</dbReference>
<protein>
    <submittedName>
        <fullName evidence="4">Translation initiation factor IF-2</fullName>
    </submittedName>
</protein>
<reference evidence="4 5" key="1">
    <citation type="journal article" date="2014" name="Genome Announc.">
        <title>Draft Genome Sequence of Amycolatopsis lurida NRRL 2430, Producer of the Glycopeptide Family Antibiotic Ristocetin.</title>
        <authorList>
            <person name="Kwun M.J."/>
            <person name="Hong H.J."/>
        </authorList>
    </citation>
    <scope>NUCLEOTIDE SEQUENCE [LARGE SCALE GENOMIC DNA]</scope>
    <source>
        <strain evidence="4 5">NRRL 2430</strain>
    </source>
</reference>